<dbReference type="EMBL" id="LCIT01000009">
    <property type="protein sequence ID" value="KKT62779.1"/>
    <property type="molecule type" value="Genomic_DNA"/>
</dbReference>
<comment type="caution">
    <text evidence="1">The sequence shown here is derived from an EMBL/GenBank/DDBJ whole genome shotgun (WGS) entry which is preliminary data.</text>
</comment>
<evidence type="ECO:0000313" key="2">
    <source>
        <dbReference type="Proteomes" id="UP000033945"/>
    </source>
</evidence>
<name>A0A0G1LSS4_9BACT</name>
<evidence type="ECO:0008006" key="3">
    <source>
        <dbReference type="Google" id="ProtNLM"/>
    </source>
</evidence>
<organism evidence="1 2">
    <name type="scientific">Candidatus Giovannonibacteria bacterium GW2011_GWA2_44_26</name>
    <dbReference type="NCBI Taxonomy" id="1618648"/>
    <lineage>
        <taxon>Bacteria</taxon>
        <taxon>Candidatus Giovannoniibacteriota</taxon>
    </lineage>
</organism>
<proteinExistence type="predicted"/>
<protein>
    <recommendedName>
        <fullName evidence="3">Peptidase MA-like domain-containing protein</fullName>
    </recommendedName>
</protein>
<evidence type="ECO:0000313" key="1">
    <source>
        <dbReference type="EMBL" id="KKT62779.1"/>
    </source>
</evidence>
<dbReference type="AlphaFoldDB" id="A0A0G1LSS4"/>
<reference evidence="1 2" key="1">
    <citation type="journal article" date="2015" name="Nature">
        <title>rRNA introns, odd ribosomes, and small enigmatic genomes across a large radiation of phyla.</title>
        <authorList>
            <person name="Brown C.T."/>
            <person name="Hug L.A."/>
            <person name="Thomas B.C."/>
            <person name="Sharon I."/>
            <person name="Castelle C.J."/>
            <person name="Singh A."/>
            <person name="Wilkins M.J."/>
            <person name="Williams K.H."/>
            <person name="Banfield J.F."/>
        </authorList>
    </citation>
    <scope>NUCLEOTIDE SEQUENCE [LARGE SCALE GENOMIC DNA]</scope>
</reference>
<dbReference type="Proteomes" id="UP000033945">
    <property type="component" value="Unassembled WGS sequence"/>
</dbReference>
<accession>A0A0G1LSS4</accession>
<gene>
    <name evidence="1" type="ORF">UW55_C0009G0010</name>
</gene>
<sequence length="224" mass="26591">MTYKKQRTKIKFVFESAMLQKNFYIRNAHSSIQKLNRLFPIVPPFIVAHIFQNRTSFLEAIHKKKIPDWLVAYVPPKSTSSIYILNNKEKLTTKKIVSQILLHEMTHLYTNALNPNLPDWLKEGISVYVAEQIFRSSISTTDWKKIAQKDIPFGRISWEFAAEHNGYNIAGLLIMFFVRRYGWAKFITAISYRQSMHFSIKNFSLYFDEKFEWFIADFKKQFIK</sequence>